<evidence type="ECO:0000256" key="1">
    <source>
        <dbReference type="SAM" id="SignalP"/>
    </source>
</evidence>
<comment type="caution">
    <text evidence="2">The sequence shown here is derived from an EMBL/GenBank/DDBJ whole genome shotgun (WGS) entry which is preliminary data.</text>
</comment>
<keyword evidence="3" id="KW-1185">Reference proteome</keyword>
<sequence length="131" mass="14439">MAAIASYLIVLIVARTVHPHAGKWSRFGLWTAVNGLAVGYHPIHSTWVQLNCTDPRERSIAIARVITVWSNAPLGSAPLDYLRNLTGATLCFFHGTLESITSRNLRGSEKLRSSAMHCHAAVTVHLRVDLR</sequence>
<name>A0A507QQQ5_MONPU</name>
<dbReference type="STRING" id="5098.A0A507QQQ5"/>
<dbReference type="Proteomes" id="UP000319663">
    <property type="component" value="Unassembled WGS sequence"/>
</dbReference>
<evidence type="ECO:0000313" key="2">
    <source>
        <dbReference type="EMBL" id="TQB70163.1"/>
    </source>
</evidence>
<gene>
    <name evidence="2" type="ORF">MPDQ_000817</name>
</gene>
<proteinExistence type="predicted"/>
<feature type="signal peptide" evidence="1">
    <location>
        <begin position="1"/>
        <end position="19"/>
    </location>
</feature>
<keyword evidence="1" id="KW-0732">Signal</keyword>
<dbReference type="EMBL" id="VIFY01000119">
    <property type="protein sequence ID" value="TQB70163.1"/>
    <property type="molecule type" value="Genomic_DNA"/>
</dbReference>
<protein>
    <submittedName>
        <fullName evidence="2">Uncharacterized protein</fullName>
    </submittedName>
</protein>
<evidence type="ECO:0000313" key="3">
    <source>
        <dbReference type="Proteomes" id="UP000319663"/>
    </source>
</evidence>
<organism evidence="2 3">
    <name type="scientific">Monascus purpureus</name>
    <name type="common">Red mold</name>
    <name type="synonym">Monascus anka</name>
    <dbReference type="NCBI Taxonomy" id="5098"/>
    <lineage>
        <taxon>Eukaryota</taxon>
        <taxon>Fungi</taxon>
        <taxon>Dikarya</taxon>
        <taxon>Ascomycota</taxon>
        <taxon>Pezizomycotina</taxon>
        <taxon>Eurotiomycetes</taxon>
        <taxon>Eurotiomycetidae</taxon>
        <taxon>Eurotiales</taxon>
        <taxon>Aspergillaceae</taxon>
        <taxon>Monascus</taxon>
    </lineage>
</organism>
<dbReference type="AlphaFoldDB" id="A0A507QQQ5"/>
<feature type="chain" id="PRO_5021394708" evidence="1">
    <location>
        <begin position="20"/>
        <end position="131"/>
    </location>
</feature>
<accession>A0A507QQQ5</accession>
<reference evidence="2 3" key="1">
    <citation type="submission" date="2019-06" db="EMBL/GenBank/DDBJ databases">
        <title>Wine fermentation using esterase from Monascus purpureus.</title>
        <authorList>
            <person name="Geng C."/>
            <person name="Zhang Y."/>
        </authorList>
    </citation>
    <scope>NUCLEOTIDE SEQUENCE [LARGE SCALE GENOMIC DNA]</scope>
    <source>
        <strain evidence="2">HQ1</strain>
    </source>
</reference>